<keyword evidence="3" id="KW-1185">Reference proteome</keyword>
<evidence type="ECO:0000259" key="1">
    <source>
        <dbReference type="PROSITE" id="PS50076"/>
    </source>
</evidence>
<dbReference type="HOGENOM" id="CLU_1313545_0_0_0"/>
<dbReference type="SUPFAM" id="SSF46565">
    <property type="entry name" value="Chaperone J-domain"/>
    <property type="match status" value="1"/>
</dbReference>
<dbReference type="RefSeq" id="WP_014450495.1">
    <property type="nucleotide sequence ID" value="NC_017094.1"/>
</dbReference>
<dbReference type="STRING" id="1162668.LFE_2340"/>
<reference evidence="3" key="2">
    <citation type="submission" date="2012-03" db="EMBL/GenBank/DDBJ databases">
        <title>The complete genome sequence of the pioneer microbe on fresh volcanic deposit, Leptospirillum ferrooxidans strain C2-3.</title>
        <authorList>
            <person name="Fujimura R."/>
            <person name="Sato Y."/>
            <person name="Nishizawa T."/>
            <person name="Nanba K."/>
            <person name="Oshima K."/>
            <person name="Hattori M."/>
            <person name="Kamijo T."/>
            <person name="Ohta H."/>
        </authorList>
    </citation>
    <scope>NUCLEOTIDE SEQUENCE [LARGE SCALE GENOMIC DNA]</scope>
    <source>
        <strain evidence="3">C2-3</strain>
    </source>
</reference>
<dbReference type="PROSITE" id="PS50076">
    <property type="entry name" value="DNAJ_2"/>
    <property type="match status" value="1"/>
</dbReference>
<accession>I0IRW3</accession>
<gene>
    <name evidence="2" type="ordered locus">LFE_2340</name>
</gene>
<proteinExistence type="predicted"/>
<dbReference type="Pfam" id="PF00226">
    <property type="entry name" value="DnaJ"/>
    <property type="match status" value="1"/>
</dbReference>
<dbReference type="CDD" id="cd06257">
    <property type="entry name" value="DnaJ"/>
    <property type="match status" value="1"/>
</dbReference>
<evidence type="ECO:0000313" key="2">
    <source>
        <dbReference type="EMBL" id="BAM08012.1"/>
    </source>
</evidence>
<sequence>MKDYYRERAALRRRLEEMVSESRKGMEFALERMFLIQPESYILFDERYSELLRLFGCLLRELDEVNSWGALLQIQRRAGFLEERFEDVDCVLWNRPRKSRSRISWSRFFGHATGSGGGDSGNSSGSDPGLSHSEACLVLGVEVTATLTEVRNRFRNLVKRLHPDVRQGDRSSEAEMRKVIEAYNVLKSILGEESRGGA</sequence>
<feature type="domain" description="J" evidence="1">
    <location>
        <begin position="134"/>
        <end position="191"/>
    </location>
</feature>
<protein>
    <recommendedName>
        <fullName evidence="1">J domain-containing protein</fullName>
    </recommendedName>
</protein>
<dbReference type="PATRIC" id="fig|1162668.3.peg.2782"/>
<dbReference type="Gene3D" id="1.10.287.110">
    <property type="entry name" value="DnaJ domain"/>
    <property type="match status" value="1"/>
</dbReference>
<organism evidence="2 3">
    <name type="scientific">Leptospirillum ferrooxidans (strain C2-3)</name>
    <dbReference type="NCBI Taxonomy" id="1162668"/>
    <lineage>
        <taxon>Bacteria</taxon>
        <taxon>Pseudomonadati</taxon>
        <taxon>Nitrospirota</taxon>
        <taxon>Nitrospiria</taxon>
        <taxon>Nitrospirales</taxon>
        <taxon>Nitrospiraceae</taxon>
        <taxon>Leptospirillum</taxon>
    </lineage>
</organism>
<dbReference type="EMBL" id="AP012342">
    <property type="protein sequence ID" value="BAM08012.1"/>
    <property type="molecule type" value="Genomic_DNA"/>
</dbReference>
<dbReference type="SMART" id="SM00271">
    <property type="entry name" value="DnaJ"/>
    <property type="match status" value="1"/>
</dbReference>
<dbReference type="AlphaFoldDB" id="I0IRW3"/>
<dbReference type="InterPro" id="IPR001623">
    <property type="entry name" value="DnaJ_domain"/>
</dbReference>
<dbReference type="eggNOG" id="COG2214">
    <property type="taxonomic scope" value="Bacteria"/>
</dbReference>
<dbReference type="InterPro" id="IPR036869">
    <property type="entry name" value="J_dom_sf"/>
</dbReference>
<name>I0IRW3_LEPFC</name>
<reference evidence="2 3" key="1">
    <citation type="journal article" date="2012" name="J. Bacteriol.">
        <title>Complete Genome Sequence of Leptospirillum ferrooxidans Strain C2-3, Isolated from a Fresh Volcanic Ash Deposit on the Island of Miyake, Japan.</title>
        <authorList>
            <person name="Fujimura R."/>
            <person name="Sato Y."/>
            <person name="Nishizawa T."/>
            <person name="Oshima K."/>
            <person name="Kim S.-W."/>
            <person name="Hattori M."/>
            <person name="Kamijo T."/>
            <person name="Ohta H."/>
        </authorList>
    </citation>
    <scope>NUCLEOTIDE SEQUENCE [LARGE SCALE GENOMIC DNA]</scope>
    <source>
        <strain evidence="2 3">C2-3</strain>
    </source>
</reference>
<dbReference type="KEGG" id="lfc:LFE_2340"/>
<evidence type="ECO:0000313" key="3">
    <source>
        <dbReference type="Proteomes" id="UP000007382"/>
    </source>
</evidence>
<dbReference type="Proteomes" id="UP000007382">
    <property type="component" value="Chromosome"/>
</dbReference>